<dbReference type="GO" id="GO:0031625">
    <property type="term" value="F:ubiquitin protein ligase binding"/>
    <property type="evidence" value="ECO:0007669"/>
    <property type="project" value="InterPro"/>
</dbReference>
<feature type="domain" description="Helicase C-terminal" evidence="23">
    <location>
        <begin position="1226"/>
        <end position="1414"/>
    </location>
</feature>
<comment type="catalytic activity">
    <reaction evidence="15">
        <text>ATP + H2O = ADP + phosphate + H(+)</text>
        <dbReference type="Rhea" id="RHEA:13065"/>
        <dbReference type="ChEBI" id="CHEBI:15377"/>
        <dbReference type="ChEBI" id="CHEBI:15378"/>
        <dbReference type="ChEBI" id="CHEBI:30616"/>
        <dbReference type="ChEBI" id="CHEBI:43474"/>
        <dbReference type="ChEBI" id="CHEBI:456216"/>
        <dbReference type="EC" id="5.6.2.4"/>
    </reaction>
</comment>
<evidence type="ECO:0000256" key="11">
    <source>
        <dbReference type="ARBA" id="ARBA00023235"/>
    </source>
</evidence>
<keyword evidence="19" id="KW-0175">Coiled coil</keyword>
<sequence length="2276" mass="257835">MALSTAPTGVFANPPSRTAELDETWAFLDKGVDHIMNKLEEGMTFPNYTALYTTVYNYCTSAKMTSKPEDHKSGANLVGVDLYNKLEEYFIAHFRQIKEKAASLHNEELLRYYAAEWDRYTTGANYLNRLFTYLNRYWVKRERDEGKKNVYQLALAQWKQYLFLPIQADDNKLARALLRMIEQQRNGEVIDQGLVKKVVFSFVSLGLDNSDLIKECLDVYKEHFEASFIEATEKYYKQESEAFLAANSVSEYLKKAEERLREEEDRVERYLHTKTRKDLVSKCEHVLIREHAELMWDSFQKLLDFDKEEDLQRMYTLLSRIPEGLEPLRKRFEGHVKQAGLAAVMKLVGESGANVENMEPKVYVDALLDVHKKNSETVTRCFKGEAGFAASLDKACREFVNRNAATGTSSTKSPELIAKHTDLLLRKNNKMAEEGDLEGALNRVMILFKYLEDKDVFQTFYTTKLSKRLIHGVSASDESEASMISKLKEACGFEYTNKLQRMFTDMSLSKDLTDSFKERMSQTHDDVDITFSIMVLGTNFWPLNPPPHEFVIPAEILPTYNRFQQYYQSKHSGRKLTWLWNYSKNELRTNYLNQKYILMTSSYQMAVLVQYNRNDTMSFGEIFTATSIEKDHLQQVLNLLVKAKVLINEEKDQYDLNPSFKSKKIRVNLNLPIKAEVKAESKDVLKTVDADRRIAIEATIVRQVTHVMKARKQMKNQALIQEVISQISHRFAPKIPDIKKELTKVEYTVVTDSRPGFVGVMNSHDTEGDYYDDLDEGQYAGNDAMYAQSMAPNMPQYYEDEIEMYDQGGPCSDEIMNSSPCPPERFTSRQANFSQQSFQHPQHHSEYQYPYSSQPSSFQDSLSLSQYAPSQVSSQTQQPFEPTRARFHFNQVAKLPHRSHQLTTRATMRNQNSFARQSTSFSGQGPPIEATSRSQRTRDQSPVEDEAPLGPGRIKLKPVSELRQSKSLLLPVRTTYLELILADIYRALFKFGVFNAVQSSCFDTLLSSTENLVVSAPTGSGKTVLFELAIIRMLMEAKNSGHRLKAVYIAPTKALCGERYRDWATKFDPLGIKCCELTGDTIHFGKGVWGDAKSATIIVTTGEKWDSLTRNWGDHSQILSFIQLFLVDEVHILNESRGSTLEVVVSRMKLRGSSVRFVVVSATVPNIEDVAAWIGSNGRSNGCAKVFQFGEEFRPCKLTRHVIGIHRPKGQNDFVFAKSLDKRLFGALQTYSVGKPILVFVSTRKGVFTTAEHLVKDYTEAQQHRKSLPWNRPARIDRVFNDKRLADLAGYGIGVHHAGMTLDDRRAVEDLYMNKILRIVVATSTLAVGVNLPAHTVVIRGVHTFQNNAVVEYSDLDVMQMLGRAGRPQFDKEGVAVILCENELEHKYRALVQGQTVVESSLHNNLPEHLNSEIGLGTITDISSAKGWLKSSFLYRRIQRNPRHYSMNKDENQSWEERVDEIVTQSVGSLRESELIGKVDEDKPSALRSTEYGDIMSKFYIRQTTMCSILALPEHVSMRTVLEAISAAQELADSKLRSSERSAFNSLRKHNDIRFEVKKLEKTSDKIFILIQAVLGGISLNDPEYKSGDSQMHLEAFNVFRHLPRIARAVVEVAITRKRGAQLKCGLELLRCFSAKAWEDRPVVLRQLESIGEKSIKVLAEHGITSLEILRKQDALRIETLLNRKPPFGLSLLAAAHELPLYSLRILEQGVRTHGGRSAVEVELSISCKVINSESASASSKGKQKTRSSNMTAVFTLTSDFEYIDFRRIPTKALKEEKTFEIEVALEKPSQSIIVYITSEAYAGVTVSRSYRPNVASNEYPTRVTKPPSPMDIELEGLENCPELFSMEGIDENGEEIPPKAATIPVRDLTKSKLEVTVVSAKEDRTLQLKDQGLKSAWSPEPEKLPNGNYRCNHPCKAKKTCRHLCCREGLPKPPARSSKTHTSATQKPPTHLSTTHIVLAAHASNISRPKLVPVKPNKKPNAKPDRTLQDLEVLHKNTNVENNLKLPQGHRLKLNSPPRTQNLMHRKKKPIPDFNIEFSQVNDSEKRSYTSRELAELSDEELPDADDLFAPLTKAVHKRKRCSDDYDDPDMDFLIRTLPEDDARGRVSPAKETRNTRPIKRPKKPNEEEANSAGTPLFLPSTPDVHSALRESDDDDIEFISSPHLHSGQEPPTSAADDFDASVLDPQSFDVRPLIPDSEISTHSSEDDDSRELGFPPVTYSTRKESSARGPDVSNQQVAAGRECLKNEEATKDYMEEEFAMLEAWLNSSAVEIVS</sequence>
<name>A0A0W0FPS8_MONRR</name>
<feature type="compositionally biased region" description="Low complexity" evidence="20">
    <location>
        <begin position="847"/>
        <end position="867"/>
    </location>
</feature>
<dbReference type="eggNOG" id="KOG0952">
    <property type="taxonomic scope" value="Eukaryota"/>
</dbReference>
<dbReference type="InterPro" id="IPR059120">
    <property type="entry name" value="Cullin-like_AB"/>
</dbReference>
<dbReference type="Pfam" id="PF26557">
    <property type="entry name" value="Cullin_AB"/>
    <property type="match status" value="1"/>
</dbReference>
<dbReference type="InterPro" id="IPR016159">
    <property type="entry name" value="Cullin_repeat-like_dom_sf"/>
</dbReference>
<dbReference type="Pfam" id="PF10557">
    <property type="entry name" value="Cullin_Nedd8"/>
    <property type="match status" value="1"/>
</dbReference>
<evidence type="ECO:0000256" key="2">
    <source>
        <dbReference type="ARBA" id="ARBA00006019"/>
    </source>
</evidence>
<evidence type="ECO:0000256" key="20">
    <source>
        <dbReference type="SAM" id="MobiDB-lite"/>
    </source>
</evidence>
<dbReference type="PANTHER" id="PTHR47835:SF3">
    <property type="entry name" value="HELICASE FOR MEIOSIS 1"/>
    <property type="match status" value="1"/>
</dbReference>
<dbReference type="EC" id="5.6.2.4" evidence="14"/>
<dbReference type="Gene3D" id="1.10.10.10">
    <property type="entry name" value="Winged helix-like DNA-binding domain superfamily/Winged helix DNA-binding domain"/>
    <property type="match status" value="3"/>
</dbReference>
<dbReference type="Pfam" id="PF00270">
    <property type="entry name" value="DEAD"/>
    <property type="match status" value="1"/>
</dbReference>
<evidence type="ECO:0000256" key="1">
    <source>
        <dbReference type="ARBA" id="ARBA00004906"/>
    </source>
</evidence>
<keyword evidence="7" id="KW-0378">Hydrolase</keyword>
<comment type="catalytic activity">
    <reaction evidence="13">
        <text>Couples ATP hydrolysis with the unwinding of duplex DNA by translocating in the 3'-5' direction.</text>
        <dbReference type="EC" id="5.6.2.4"/>
    </reaction>
</comment>
<keyword evidence="10" id="KW-0832">Ubl conjugation</keyword>
<proteinExistence type="inferred from homology"/>
<dbReference type="GO" id="GO:0019005">
    <property type="term" value="C:SCF ubiquitin ligase complex"/>
    <property type="evidence" value="ECO:0007669"/>
    <property type="project" value="UniProtKB-ARBA"/>
</dbReference>
<dbReference type="InterPro" id="IPR036390">
    <property type="entry name" value="WH_DNA-bd_sf"/>
</dbReference>
<dbReference type="Pfam" id="PF23445">
    <property type="entry name" value="WHD_SNRNP200"/>
    <property type="match status" value="1"/>
</dbReference>
<dbReference type="SMART" id="SM00490">
    <property type="entry name" value="HELICc"/>
    <property type="match status" value="1"/>
</dbReference>
<dbReference type="Gene3D" id="1.20.1310.10">
    <property type="entry name" value="Cullin Repeats"/>
    <property type="match status" value="4"/>
</dbReference>
<gene>
    <name evidence="24" type="ORF">WG66_9196</name>
</gene>
<dbReference type="GO" id="GO:0005524">
    <property type="term" value="F:ATP binding"/>
    <property type="evidence" value="ECO:0007669"/>
    <property type="project" value="UniProtKB-KW"/>
</dbReference>
<keyword evidence="12" id="KW-0469">Meiosis</keyword>
<keyword evidence="9" id="KW-0067">ATP-binding</keyword>
<dbReference type="Proteomes" id="UP000054988">
    <property type="component" value="Unassembled WGS sequence"/>
</dbReference>
<dbReference type="InterPro" id="IPR004179">
    <property type="entry name" value="Sec63-dom"/>
</dbReference>
<feature type="compositionally biased region" description="Polar residues" evidence="20">
    <location>
        <begin position="868"/>
        <end position="879"/>
    </location>
</feature>
<feature type="compositionally biased region" description="Basic and acidic residues" evidence="20">
    <location>
        <begin position="2103"/>
        <end position="2116"/>
    </location>
</feature>
<organism evidence="24 25">
    <name type="scientific">Moniliophthora roreri</name>
    <name type="common">Frosty pod rot fungus</name>
    <name type="synonym">Monilia roreri</name>
    <dbReference type="NCBI Taxonomy" id="221103"/>
    <lineage>
        <taxon>Eukaryota</taxon>
        <taxon>Fungi</taxon>
        <taxon>Dikarya</taxon>
        <taxon>Basidiomycota</taxon>
        <taxon>Agaricomycotina</taxon>
        <taxon>Agaricomycetes</taxon>
        <taxon>Agaricomycetidae</taxon>
        <taxon>Agaricales</taxon>
        <taxon>Marasmiineae</taxon>
        <taxon>Marasmiaceae</taxon>
        <taxon>Moniliophthora</taxon>
    </lineage>
</organism>
<evidence type="ECO:0000256" key="4">
    <source>
        <dbReference type="ARBA" id="ARBA00022499"/>
    </source>
</evidence>
<evidence type="ECO:0000256" key="14">
    <source>
        <dbReference type="ARBA" id="ARBA00034808"/>
    </source>
</evidence>
<dbReference type="SUPFAM" id="SSF52540">
    <property type="entry name" value="P-loop containing nucleoside triphosphate hydrolases"/>
    <property type="match status" value="1"/>
</dbReference>
<evidence type="ECO:0000256" key="6">
    <source>
        <dbReference type="ARBA" id="ARBA00022786"/>
    </source>
</evidence>
<dbReference type="Gene3D" id="4.10.1030.10">
    <property type="entry name" value="Ring Box Chain A, domain 5"/>
    <property type="match status" value="1"/>
</dbReference>
<dbReference type="FunFam" id="1.20.1310.10:FF:000011">
    <property type="entry name" value="Cullin 1"/>
    <property type="match status" value="1"/>
</dbReference>
<dbReference type="GO" id="GO:0003676">
    <property type="term" value="F:nucleic acid binding"/>
    <property type="evidence" value="ECO:0007669"/>
    <property type="project" value="InterPro"/>
</dbReference>
<comment type="similarity">
    <text evidence="2 17 18">Belongs to the cullin family.</text>
</comment>
<evidence type="ECO:0000259" key="21">
    <source>
        <dbReference type="PROSITE" id="PS50069"/>
    </source>
</evidence>
<feature type="region of interest" description="Disordered" evidence="20">
    <location>
        <begin position="1931"/>
        <end position="1952"/>
    </location>
</feature>
<dbReference type="Gene3D" id="1.10.3380.10">
    <property type="entry name" value="Sec63 N-terminal domain-like domain"/>
    <property type="match status" value="1"/>
</dbReference>
<dbReference type="FunFam" id="1.20.1310.10:FF:000012">
    <property type="entry name" value="Cullin 2"/>
    <property type="match status" value="1"/>
</dbReference>
<dbReference type="InterPro" id="IPR036388">
    <property type="entry name" value="WH-like_DNA-bd_sf"/>
</dbReference>
<dbReference type="PANTHER" id="PTHR47835">
    <property type="entry name" value="HFM1, ATP DEPENDENT DNA HELICASE HOMOLOG"/>
    <property type="match status" value="1"/>
</dbReference>
<feature type="domain" description="Cullin family profile" evidence="21">
    <location>
        <begin position="412"/>
        <end position="641"/>
    </location>
</feature>
<dbReference type="InterPro" id="IPR014001">
    <property type="entry name" value="Helicase_ATP-bd"/>
</dbReference>
<comment type="pathway">
    <text evidence="1">Protein modification; protein ubiquitination.</text>
</comment>
<dbReference type="FunFam" id="1.10.10.10:FF:000161">
    <property type="entry name" value="Cullin 1"/>
    <property type="match status" value="1"/>
</dbReference>
<evidence type="ECO:0000259" key="22">
    <source>
        <dbReference type="PROSITE" id="PS51192"/>
    </source>
</evidence>
<dbReference type="Gene3D" id="3.40.50.300">
    <property type="entry name" value="P-loop containing nucleotide triphosphate hydrolases"/>
    <property type="match status" value="2"/>
</dbReference>
<evidence type="ECO:0000256" key="18">
    <source>
        <dbReference type="RuleBase" id="RU003829"/>
    </source>
</evidence>
<evidence type="ECO:0000313" key="24">
    <source>
        <dbReference type="EMBL" id="KTB38229.1"/>
    </source>
</evidence>
<evidence type="ECO:0000256" key="8">
    <source>
        <dbReference type="ARBA" id="ARBA00022806"/>
    </source>
</evidence>
<dbReference type="GO" id="GO:0051321">
    <property type="term" value="P:meiotic cell cycle"/>
    <property type="evidence" value="ECO:0007669"/>
    <property type="project" value="UniProtKB-KW"/>
</dbReference>
<keyword evidence="11" id="KW-0413">Isomerase</keyword>
<dbReference type="InterPro" id="IPR011545">
    <property type="entry name" value="DEAD/DEAH_box_helicase_dom"/>
</dbReference>
<dbReference type="GO" id="GO:0016787">
    <property type="term" value="F:hydrolase activity"/>
    <property type="evidence" value="ECO:0007669"/>
    <property type="project" value="UniProtKB-KW"/>
</dbReference>
<dbReference type="SUPFAM" id="SSF158702">
    <property type="entry name" value="Sec63 N-terminal domain-like"/>
    <property type="match status" value="1"/>
</dbReference>
<keyword evidence="6" id="KW-0833">Ubl conjugation pathway</keyword>
<dbReference type="SMART" id="SM00973">
    <property type="entry name" value="Sec63"/>
    <property type="match status" value="1"/>
</dbReference>
<evidence type="ECO:0000256" key="16">
    <source>
        <dbReference type="ARBA" id="ARBA00069612"/>
    </source>
</evidence>
<evidence type="ECO:0000256" key="10">
    <source>
        <dbReference type="ARBA" id="ARBA00022843"/>
    </source>
</evidence>
<accession>A0A0W0FPS8</accession>
<keyword evidence="5" id="KW-0547">Nucleotide-binding</keyword>
<evidence type="ECO:0000256" key="7">
    <source>
        <dbReference type="ARBA" id="ARBA00022801"/>
    </source>
</evidence>
<feature type="region of interest" description="Disordered" evidence="20">
    <location>
        <begin position="806"/>
        <end position="879"/>
    </location>
</feature>
<dbReference type="InterPro" id="IPR052247">
    <property type="entry name" value="Meiotic_Crossover_Helicase"/>
</dbReference>
<evidence type="ECO:0000256" key="12">
    <source>
        <dbReference type="ARBA" id="ARBA00023254"/>
    </source>
</evidence>
<dbReference type="FunFam" id="1.10.10.10:FF:000012">
    <property type="entry name" value="U5 small nuclear ribonucleoprotein helicase"/>
    <property type="match status" value="1"/>
</dbReference>
<evidence type="ECO:0000256" key="13">
    <source>
        <dbReference type="ARBA" id="ARBA00034617"/>
    </source>
</evidence>
<evidence type="ECO:0000256" key="5">
    <source>
        <dbReference type="ARBA" id="ARBA00022741"/>
    </source>
</evidence>
<dbReference type="PROSITE" id="PS50069">
    <property type="entry name" value="CULLIN_2"/>
    <property type="match status" value="1"/>
</dbReference>
<evidence type="ECO:0000256" key="17">
    <source>
        <dbReference type="PROSITE-ProRule" id="PRU00330"/>
    </source>
</evidence>
<dbReference type="PROSITE" id="PS51192">
    <property type="entry name" value="HELICASE_ATP_BIND_1"/>
    <property type="match status" value="1"/>
</dbReference>
<dbReference type="InterPro" id="IPR057842">
    <property type="entry name" value="WH_MER3"/>
</dbReference>
<keyword evidence="4" id="KW-1017">Isopeptide bond</keyword>
<evidence type="ECO:0000259" key="23">
    <source>
        <dbReference type="PROSITE" id="PS51194"/>
    </source>
</evidence>
<protein>
    <recommendedName>
        <fullName evidence="16">Cullin-1</fullName>
        <ecNumber evidence="14">5.6.2.4</ecNumber>
    </recommendedName>
</protein>
<evidence type="ECO:0000256" key="3">
    <source>
        <dbReference type="ARBA" id="ARBA00010140"/>
    </source>
</evidence>
<comment type="similarity">
    <text evidence="3">Belongs to the helicase family. SKI2 subfamily.</text>
</comment>
<dbReference type="FunFam" id="1.20.1310.10:FF:000026">
    <property type="entry name" value="Cullin 1"/>
    <property type="match status" value="1"/>
</dbReference>
<dbReference type="SMART" id="SM00884">
    <property type="entry name" value="Cullin_Nedd8"/>
    <property type="match status" value="1"/>
</dbReference>
<comment type="caution">
    <text evidence="24">The sequence shown here is derived from an EMBL/GenBank/DDBJ whole genome shotgun (WGS) entry which is preliminary data.</text>
</comment>
<dbReference type="SUPFAM" id="SSF75632">
    <property type="entry name" value="Cullin homology domain"/>
    <property type="match status" value="1"/>
</dbReference>
<dbReference type="GO" id="GO:0043138">
    <property type="term" value="F:3'-5' DNA helicase activity"/>
    <property type="evidence" value="ECO:0007669"/>
    <property type="project" value="UniProtKB-EC"/>
</dbReference>
<dbReference type="InterPro" id="IPR019559">
    <property type="entry name" value="Cullin_neddylation_domain"/>
</dbReference>
<dbReference type="EMBL" id="LATX01001774">
    <property type="protein sequence ID" value="KTB38229.1"/>
    <property type="molecule type" value="Genomic_DNA"/>
</dbReference>
<dbReference type="InterPro" id="IPR001373">
    <property type="entry name" value="Cullin_N"/>
</dbReference>
<dbReference type="SUPFAM" id="SSF74788">
    <property type="entry name" value="Cullin repeat-like"/>
    <property type="match status" value="1"/>
</dbReference>
<dbReference type="InterPro" id="IPR001650">
    <property type="entry name" value="Helicase_C-like"/>
</dbReference>
<dbReference type="Pfam" id="PF00888">
    <property type="entry name" value="Cullin"/>
    <property type="match status" value="1"/>
</dbReference>
<dbReference type="GO" id="GO:0031146">
    <property type="term" value="P:SCF-dependent proteasomal ubiquitin-dependent protein catabolic process"/>
    <property type="evidence" value="ECO:0007669"/>
    <property type="project" value="UniProtKB-ARBA"/>
</dbReference>
<dbReference type="FunFam" id="4.10.1030.10:FF:000002">
    <property type="entry name" value="cullin homolog 1"/>
    <property type="match status" value="1"/>
</dbReference>
<feature type="region of interest" description="Disordered" evidence="20">
    <location>
        <begin position="915"/>
        <end position="952"/>
    </location>
</feature>
<dbReference type="FunFam" id="1.20.1310.10:FF:000029">
    <property type="entry name" value="Cullin homolog 1"/>
    <property type="match status" value="1"/>
</dbReference>
<dbReference type="InterPro" id="IPR027417">
    <property type="entry name" value="P-loop_NTPase"/>
</dbReference>
<evidence type="ECO:0000256" key="9">
    <source>
        <dbReference type="ARBA" id="ARBA00022840"/>
    </source>
</evidence>
<dbReference type="PROSITE" id="PS51194">
    <property type="entry name" value="HELICASE_CTER"/>
    <property type="match status" value="1"/>
</dbReference>
<reference evidence="24 25" key="1">
    <citation type="submission" date="2015-12" db="EMBL/GenBank/DDBJ databases">
        <title>Draft genome sequence of Moniliophthora roreri, the causal agent of frosty pod rot of cacao.</title>
        <authorList>
            <person name="Aime M.C."/>
            <person name="Diaz-Valderrama J.R."/>
            <person name="Kijpornyongpan T."/>
            <person name="Phillips-Mora W."/>
        </authorList>
    </citation>
    <scope>NUCLEOTIDE SEQUENCE [LARGE SCALE GENOMIC DNA]</scope>
    <source>
        <strain evidence="24 25">MCA 2952</strain>
    </source>
</reference>
<dbReference type="Pfam" id="PF00271">
    <property type="entry name" value="Helicase_C"/>
    <property type="match status" value="1"/>
</dbReference>
<evidence type="ECO:0000256" key="15">
    <source>
        <dbReference type="ARBA" id="ARBA00048988"/>
    </source>
</evidence>
<evidence type="ECO:0000256" key="19">
    <source>
        <dbReference type="SAM" id="Coils"/>
    </source>
</evidence>
<dbReference type="InterPro" id="IPR016158">
    <property type="entry name" value="Cullin_homology"/>
</dbReference>
<feature type="coiled-coil region" evidence="19">
    <location>
        <begin position="246"/>
        <end position="273"/>
    </location>
</feature>
<feature type="region of interest" description="Disordered" evidence="20">
    <location>
        <begin position="2103"/>
        <end position="2242"/>
    </location>
</feature>
<dbReference type="SUPFAM" id="SSF46785">
    <property type="entry name" value="Winged helix' DNA-binding domain"/>
    <property type="match status" value="2"/>
</dbReference>
<evidence type="ECO:0000313" key="25">
    <source>
        <dbReference type="Proteomes" id="UP000054988"/>
    </source>
</evidence>
<dbReference type="Pfam" id="PF02889">
    <property type="entry name" value="Sec63"/>
    <property type="match status" value="1"/>
</dbReference>
<keyword evidence="8" id="KW-0347">Helicase</keyword>
<feature type="domain" description="Helicase ATP-binding" evidence="22">
    <location>
        <begin position="1003"/>
        <end position="1182"/>
    </location>
</feature>
<dbReference type="SMART" id="SM00487">
    <property type="entry name" value="DEXDc"/>
    <property type="match status" value="1"/>
</dbReference>
<dbReference type="InterPro" id="IPR036317">
    <property type="entry name" value="Cullin_homology_sf"/>
</dbReference>
<dbReference type="CDD" id="cd18795">
    <property type="entry name" value="SF2_C_Ski2"/>
    <property type="match status" value="1"/>
</dbReference>
<feature type="compositionally biased region" description="Polar residues" evidence="20">
    <location>
        <begin position="1941"/>
        <end position="1952"/>
    </location>
</feature>
<dbReference type="SMART" id="SM00182">
    <property type="entry name" value="CULLIN"/>
    <property type="match status" value="1"/>
</dbReference>